<dbReference type="InterPro" id="IPR000873">
    <property type="entry name" value="AMP-dep_synth/lig_dom"/>
</dbReference>
<dbReference type="Proteomes" id="UP000282289">
    <property type="component" value="Unassembled WGS sequence"/>
</dbReference>
<feature type="domain" description="AMP-dependent synthetase/ligase" evidence="3">
    <location>
        <begin position="8"/>
        <end position="232"/>
    </location>
</feature>
<dbReference type="PANTHER" id="PTHR45527:SF14">
    <property type="entry name" value="PLIPASTATIN SYNTHASE SUBUNIT B"/>
    <property type="match status" value="1"/>
</dbReference>
<keyword evidence="2" id="KW-0596">Phosphopantetheine</keyword>
<evidence type="ECO:0000256" key="2">
    <source>
        <dbReference type="ARBA" id="ARBA00022450"/>
    </source>
</evidence>
<dbReference type="GO" id="GO:0031177">
    <property type="term" value="F:phosphopantetheine binding"/>
    <property type="evidence" value="ECO:0007669"/>
    <property type="project" value="TreeGrafter"/>
</dbReference>
<evidence type="ECO:0000259" key="3">
    <source>
        <dbReference type="Pfam" id="PF00501"/>
    </source>
</evidence>
<name>A0A7Z6U6Y8_PSESF</name>
<dbReference type="PROSITE" id="PS00455">
    <property type="entry name" value="AMP_BINDING"/>
    <property type="match status" value="1"/>
</dbReference>
<accession>A0A7Z6U6Y8</accession>
<dbReference type="SUPFAM" id="SSF56801">
    <property type="entry name" value="Acetyl-CoA synthetase-like"/>
    <property type="match status" value="1"/>
</dbReference>
<dbReference type="Gene3D" id="3.40.50.12780">
    <property type="entry name" value="N-terminal domain of ligase-like"/>
    <property type="match status" value="1"/>
</dbReference>
<dbReference type="GO" id="GO:0044550">
    <property type="term" value="P:secondary metabolite biosynthetic process"/>
    <property type="evidence" value="ECO:0007669"/>
    <property type="project" value="TreeGrafter"/>
</dbReference>
<feature type="non-terminal residue" evidence="4">
    <location>
        <position position="245"/>
    </location>
</feature>
<reference evidence="4 5" key="1">
    <citation type="submission" date="2018-08" db="EMBL/GenBank/DDBJ databases">
        <title>Recombination of ecologically and evolutionarily significant loci maintains genetic cohesion in the Pseudomonas syringae species complex.</title>
        <authorList>
            <person name="Dillon M."/>
            <person name="Thakur S."/>
            <person name="Almeida R.N.D."/>
            <person name="Weir B.S."/>
            <person name="Guttman D.S."/>
        </authorList>
    </citation>
    <scope>NUCLEOTIDE SEQUENCE [LARGE SCALE GENOMIC DNA]</scope>
    <source>
        <strain evidence="4 5">ICMP 19589</strain>
    </source>
</reference>
<dbReference type="FunFam" id="3.40.50.980:FF:000002">
    <property type="entry name" value="Enterobactin synthetase component F"/>
    <property type="match status" value="1"/>
</dbReference>
<proteinExistence type="predicted"/>
<dbReference type="GO" id="GO:0043041">
    <property type="term" value="P:amino acid activation for nonribosomal peptide biosynthetic process"/>
    <property type="evidence" value="ECO:0007669"/>
    <property type="project" value="TreeGrafter"/>
</dbReference>
<evidence type="ECO:0000256" key="1">
    <source>
        <dbReference type="ARBA" id="ARBA00001957"/>
    </source>
</evidence>
<evidence type="ECO:0000313" key="4">
    <source>
        <dbReference type="EMBL" id="RMP80124.1"/>
    </source>
</evidence>
<organism evidence="4 5">
    <name type="scientific">Pseudomonas syringae pv. actinidiae</name>
    <dbReference type="NCBI Taxonomy" id="103796"/>
    <lineage>
        <taxon>Bacteria</taxon>
        <taxon>Pseudomonadati</taxon>
        <taxon>Pseudomonadota</taxon>
        <taxon>Gammaproteobacteria</taxon>
        <taxon>Pseudomonadales</taxon>
        <taxon>Pseudomonadaceae</taxon>
        <taxon>Pseudomonas</taxon>
        <taxon>Pseudomonas syringae</taxon>
    </lineage>
</organism>
<dbReference type="GO" id="GO:0005829">
    <property type="term" value="C:cytosol"/>
    <property type="evidence" value="ECO:0007669"/>
    <property type="project" value="TreeGrafter"/>
</dbReference>
<dbReference type="InterPro" id="IPR020845">
    <property type="entry name" value="AMP-binding_CS"/>
</dbReference>
<dbReference type="EMBL" id="RBQT01000071">
    <property type="protein sequence ID" value="RMP80124.1"/>
    <property type="molecule type" value="Genomic_DNA"/>
</dbReference>
<dbReference type="InterPro" id="IPR020459">
    <property type="entry name" value="AMP-binding"/>
</dbReference>
<dbReference type="Pfam" id="PF00501">
    <property type="entry name" value="AMP-binding"/>
    <property type="match status" value="1"/>
</dbReference>
<evidence type="ECO:0000313" key="5">
    <source>
        <dbReference type="Proteomes" id="UP000282289"/>
    </source>
</evidence>
<comment type="cofactor">
    <cofactor evidence="1">
        <name>pantetheine 4'-phosphate</name>
        <dbReference type="ChEBI" id="CHEBI:47942"/>
    </cofactor>
</comment>
<dbReference type="PANTHER" id="PTHR45527">
    <property type="entry name" value="NONRIBOSOMAL PEPTIDE SYNTHETASE"/>
    <property type="match status" value="1"/>
</dbReference>
<dbReference type="PRINTS" id="PR00154">
    <property type="entry name" value="AMPBINDING"/>
</dbReference>
<dbReference type="InterPro" id="IPR042099">
    <property type="entry name" value="ANL_N_sf"/>
</dbReference>
<gene>
    <name evidence="4" type="ORF">ALQ15_00193</name>
</gene>
<sequence length="245" mass="27209">MDGYSTENPVNQTSPDNLAYVIYTSGSTGKPKGTLLAHHNLMRLFAATDDWFKFSEKDVWTLFHSFAFDFSVWEIFGALLHGGRLVIVPREVTRSPEDFHALLVEQRVTVLNQTPSAFKQLMRVACDSPVPMSLEKVIFGGEALDVASLKPWFDRFGDHAPQLINMYGITETTVHVTYRPITEADTQNPASPIGEAIPDLSWYVLDADFNPVAQGCSGELHIGHAGLARGYHNRAALTAERFVPD</sequence>
<protein>
    <submittedName>
        <fullName evidence="4">Pyoverdine sidechain peptide synthetase III, L-Thr-L-Ser component</fullName>
    </submittedName>
</protein>
<dbReference type="AlphaFoldDB" id="A0A7Z6U6Y8"/>
<comment type="caution">
    <text evidence="4">The sequence shown here is derived from an EMBL/GenBank/DDBJ whole genome shotgun (WGS) entry which is preliminary data.</text>
</comment>